<dbReference type="GO" id="GO:0051607">
    <property type="term" value="P:defense response to virus"/>
    <property type="evidence" value="ECO:0007669"/>
    <property type="project" value="InterPro"/>
</dbReference>
<reference evidence="6" key="2">
    <citation type="submission" date="2022-03" db="EMBL/GenBank/DDBJ databases">
        <title>Draft title - Genomic analysis of global carrot germplasm unveils the trajectory of domestication and the origin of high carotenoid orange carrot.</title>
        <authorList>
            <person name="Iorizzo M."/>
            <person name="Ellison S."/>
            <person name="Senalik D."/>
            <person name="Macko-Podgorni A."/>
            <person name="Grzebelus D."/>
            <person name="Bostan H."/>
            <person name="Rolling W."/>
            <person name="Curaba J."/>
            <person name="Simon P."/>
        </authorList>
    </citation>
    <scope>NUCLEOTIDE SEQUENCE</scope>
    <source>
        <tissue evidence="6">Leaf</tissue>
    </source>
</reference>
<dbReference type="AlphaFoldDB" id="A0A164X448"/>
<dbReference type="InterPro" id="IPR005381">
    <property type="entry name" value="Znf-XS_domain"/>
</dbReference>
<dbReference type="GO" id="GO:0031047">
    <property type="term" value="P:regulatory ncRNA-mediated gene silencing"/>
    <property type="evidence" value="ECO:0007669"/>
    <property type="project" value="UniProtKB-KW"/>
</dbReference>
<dbReference type="PANTHER" id="PTHR46602:SF1">
    <property type="entry name" value="PROTEIN SUPPRESSOR OF GENE SILENCING 3"/>
    <property type="match status" value="1"/>
</dbReference>
<evidence type="ECO:0000256" key="1">
    <source>
        <dbReference type="ARBA" id="ARBA00023054"/>
    </source>
</evidence>
<dbReference type="EMBL" id="CP093348">
    <property type="protein sequence ID" value="WOH07105.1"/>
    <property type="molecule type" value="Genomic_DNA"/>
</dbReference>
<dbReference type="Gramene" id="KZM92683">
    <property type="protein sequence ID" value="KZM92683"/>
    <property type="gene ID" value="DCAR_019952"/>
</dbReference>
<dbReference type="Proteomes" id="UP000077755">
    <property type="component" value="Chromosome 6"/>
</dbReference>
<accession>A0A164X448</accession>
<evidence type="ECO:0000313" key="6">
    <source>
        <dbReference type="EMBL" id="WOH07105.1"/>
    </source>
</evidence>
<reference evidence="6" key="1">
    <citation type="journal article" date="2016" name="Nat. Genet.">
        <title>A high-quality carrot genome assembly provides new insights into carotenoid accumulation and asterid genome evolution.</title>
        <authorList>
            <person name="Iorizzo M."/>
            <person name="Ellison S."/>
            <person name="Senalik D."/>
            <person name="Zeng P."/>
            <person name="Satapoomin P."/>
            <person name="Huang J."/>
            <person name="Bowman M."/>
            <person name="Iovene M."/>
            <person name="Sanseverino W."/>
            <person name="Cavagnaro P."/>
            <person name="Yildiz M."/>
            <person name="Macko-Podgorni A."/>
            <person name="Moranska E."/>
            <person name="Grzebelus E."/>
            <person name="Grzebelus D."/>
            <person name="Ashrafi H."/>
            <person name="Zheng Z."/>
            <person name="Cheng S."/>
            <person name="Spooner D."/>
            <person name="Van Deynze A."/>
            <person name="Simon P."/>
        </authorList>
    </citation>
    <scope>NUCLEOTIDE SEQUENCE</scope>
    <source>
        <tissue evidence="6">Leaf</tissue>
    </source>
</reference>
<feature type="compositionally biased region" description="Polar residues" evidence="5">
    <location>
        <begin position="79"/>
        <end position="94"/>
    </location>
</feature>
<feature type="region of interest" description="Disordered" evidence="5">
    <location>
        <begin position="49"/>
        <end position="103"/>
    </location>
</feature>
<dbReference type="InterPro" id="IPR005380">
    <property type="entry name" value="XS_domain"/>
</dbReference>
<dbReference type="OMA" id="NDERHEQ"/>
<sequence length="650" mass="73961">MSSRRGGGSGARLPAAGGTGKAKGKNVSQVSDSWADPVADWVSDISLDSEQDGGWKEVARKPRKNSVGNVGSVYPGTKVSGNPWTGSKGTSNAWTGPKQPANAWVGKGSVNAFAAPAGNNKWPSAGRGVWNQSSSIVYENIYDEPAVIPPPLENGWQWRNNTSQVANFGNVSASNPADATYDEEEERHDDNDGDEDDFNTEDIYDSEEYDSDESQKSHETLKKTSSLKGFFKTLDEMNIEETSEPGREWHCPACAGGPGAIDWYRGLQALTTHAKTKGKRRAKAHRLLAQLLDEELRLRGASVIPAGEAFGKWKGLNENVVRDRKIVWPPMVMIMNTQLDQDDNGKWLGMGNAELLEYFNAYEAVKSRHSYGPQGHRGISVLIFEGSAVGFLEAERLSKHFEEEGTNREAWARRQKLFLPGGQRLLYGYLAEKGDIDHFNQHAHGKTKLKFELRSYEEMVVNPMKQMNEDNHLLNYYKKRALEEIKQAKVYHDSFAAVSDKLRKTQEENRIVRQMTKVHHEENKEKMDYQEEFYKEQIKLIHEARIEEEEKFEKIQQEKRHQMKIYMEKPSSAEDRQFRINKGATLILSQQKEMDNFAEERDKLLNNLETRKAELKRQRFEEDVRLEKKFDADLSQLMERYTRGNAPDMS</sequence>
<dbReference type="KEGG" id="dcr:108228171"/>
<evidence type="ECO:0000256" key="4">
    <source>
        <dbReference type="SAM" id="Coils"/>
    </source>
</evidence>
<dbReference type="Pfam" id="PF03468">
    <property type="entry name" value="XS"/>
    <property type="match status" value="1"/>
</dbReference>
<dbReference type="Pfam" id="PF03470">
    <property type="entry name" value="zf-XS"/>
    <property type="match status" value="1"/>
</dbReference>
<dbReference type="InterPro" id="IPR038588">
    <property type="entry name" value="XS_domain_sf"/>
</dbReference>
<feature type="compositionally biased region" description="Acidic residues" evidence="5">
    <location>
        <begin position="180"/>
        <end position="201"/>
    </location>
</feature>
<keyword evidence="2" id="KW-0943">RNA-mediated gene silencing</keyword>
<evidence type="ECO:0000313" key="7">
    <source>
        <dbReference type="Proteomes" id="UP000077755"/>
    </source>
</evidence>
<organism evidence="6 7">
    <name type="scientific">Daucus carota subsp. sativus</name>
    <name type="common">Carrot</name>
    <dbReference type="NCBI Taxonomy" id="79200"/>
    <lineage>
        <taxon>Eukaryota</taxon>
        <taxon>Viridiplantae</taxon>
        <taxon>Streptophyta</taxon>
        <taxon>Embryophyta</taxon>
        <taxon>Tracheophyta</taxon>
        <taxon>Spermatophyta</taxon>
        <taxon>Magnoliopsida</taxon>
        <taxon>eudicotyledons</taxon>
        <taxon>Gunneridae</taxon>
        <taxon>Pentapetalae</taxon>
        <taxon>asterids</taxon>
        <taxon>campanulids</taxon>
        <taxon>Apiales</taxon>
        <taxon>Apiaceae</taxon>
        <taxon>Apioideae</taxon>
        <taxon>Scandiceae</taxon>
        <taxon>Daucinae</taxon>
        <taxon>Daucus</taxon>
        <taxon>Daucus sect. Daucus</taxon>
    </lineage>
</organism>
<name>A0A164X448_DAUCS</name>
<dbReference type="Gene3D" id="3.30.70.2890">
    <property type="entry name" value="XS domain"/>
    <property type="match status" value="1"/>
</dbReference>
<dbReference type="InterPro" id="IPR044287">
    <property type="entry name" value="SGS3"/>
</dbReference>
<protein>
    <submittedName>
        <fullName evidence="6">Uncharacterized protein</fullName>
    </submittedName>
</protein>
<feature type="compositionally biased region" description="Polar residues" evidence="5">
    <location>
        <begin position="167"/>
        <end position="177"/>
    </location>
</feature>
<evidence type="ECO:0000256" key="2">
    <source>
        <dbReference type="ARBA" id="ARBA00023158"/>
    </source>
</evidence>
<gene>
    <name evidence="6" type="ORF">DCAR_0626534</name>
</gene>
<evidence type="ECO:0000256" key="3">
    <source>
        <dbReference type="ARBA" id="ARBA00024022"/>
    </source>
</evidence>
<comment type="similarity">
    <text evidence="3">Belongs to the SGS3 family.</text>
</comment>
<feature type="compositionally biased region" description="Gly residues" evidence="5">
    <location>
        <begin position="1"/>
        <end position="10"/>
    </location>
</feature>
<dbReference type="PANTHER" id="PTHR46602">
    <property type="entry name" value="PROTEIN SUPPRESSOR OF GENE SILENCING 3"/>
    <property type="match status" value="1"/>
</dbReference>
<feature type="region of interest" description="Disordered" evidence="5">
    <location>
        <begin position="1"/>
        <end position="32"/>
    </location>
</feature>
<evidence type="ECO:0000256" key="5">
    <source>
        <dbReference type="SAM" id="MobiDB-lite"/>
    </source>
</evidence>
<dbReference type="OrthoDB" id="1936239at2759"/>
<feature type="coiled-coil region" evidence="4">
    <location>
        <begin position="587"/>
        <end position="625"/>
    </location>
</feature>
<keyword evidence="7" id="KW-1185">Reference proteome</keyword>
<proteinExistence type="inferred from homology"/>
<feature type="region of interest" description="Disordered" evidence="5">
    <location>
        <begin position="167"/>
        <end position="201"/>
    </location>
</feature>
<keyword evidence="1 4" id="KW-0175">Coiled coil</keyword>